<accession>A0A2U3D6F4</accession>
<name>A0A2U3D6F4_SULT2</name>
<comment type="caution">
    <text evidence="7">The sequence shown here is derived from an EMBL/GenBank/DDBJ whole genome shotgun (WGS) entry which is preliminary data.</text>
</comment>
<gene>
    <name evidence="7" type="ORF">BM613_11535</name>
</gene>
<dbReference type="GO" id="GO:0005315">
    <property type="term" value="F:phosphate transmembrane transporter activity"/>
    <property type="evidence" value="ECO:0007669"/>
    <property type="project" value="InterPro"/>
</dbReference>
<feature type="transmembrane region" description="Helical" evidence="6">
    <location>
        <begin position="72"/>
        <end position="92"/>
    </location>
</feature>
<dbReference type="InterPro" id="IPR001204">
    <property type="entry name" value="Phos_transporter"/>
</dbReference>
<dbReference type="GO" id="GO:0016020">
    <property type="term" value="C:membrane"/>
    <property type="evidence" value="ECO:0007669"/>
    <property type="project" value="UniProtKB-SubCell"/>
</dbReference>
<protein>
    <recommendedName>
        <fullName evidence="9">Inorganic phosphate transporter</fullName>
    </recommendedName>
</protein>
<evidence type="ECO:0000256" key="1">
    <source>
        <dbReference type="ARBA" id="ARBA00004141"/>
    </source>
</evidence>
<reference evidence="7 8" key="1">
    <citation type="submission" date="2016-11" db="EMBL/GenBank/DDBJ databases">
        <title>Comparative genomics of Acidibacillus ferroxidans species.</title>
        <authorList>
            <person name="Oliveira G."/>
            <person name="Nunes G."/>
            <person name="Oliveira R."/>
            <person name="Araujo F."/>
            <person name="Salim A."/>
            <person name="Scholte L."/>
            <person name="Morais D."/>
            <person name="Nancucheo I."/>
            <person name="Johnson D.B."/>
            <person name="Grail B."/>
            <person name="Bittencourt J."/>
            <person name="Valadares R."/>
        </authorList>
    </citation>
    <scope>NUCLEOTIDE SEQUENCE [LARGE SCALE GENOMIC DNA]</scope>
    <source>
        <strain evidence="7 8">Y002</strain>
    </source>
</reference>
<proteinExistence type="predicted"/>
<dbReference type="RefSeq" id="WP_181363105.1">
    <property type="nucleotide sequence ID" value="NZ_MPDK01000024.1"/>
</dbReference>
<evidence type="ECO:0000256" key="5">
    <source>
        <dbReference type="ARBA" id="ARBA00023136"/>
    </source>
</evidence>
<feature type="transmembrane region" description="Helical" evidence="6">
    <location>
        <begin position="124"/>
        <end position="146"/>
    </location>
</feature>
<keyword evidence="2" id="KW-0813">Transport</keyword>
<evidence type="ECO:0000313" key="7">
    <source>
        <dbReference type="EMBL" id="PWI56862.1"/>
    </source>
</evidence>
<keyword evidence="5 6" id="KW-0472">Membrane</keyword>
<dbReference type="AlphaFoldDB" id="A0A2U3D6F4"/>
<feature type="transmembrane region" description="Helical" evidence="6">
    <location>
        <begin position="245"/>
        <end position="266"/>
    </location>
</feature>
<dbReference type="PANTHER" id="PTHR11101:SF80">
    <property type="entry name" value="PHOSPHATE TRANSPORTER"/>
    <property type="match status" value="1"/>
</dbReference>
<evidence type="ECO:0008006" key="9">
    <source>
        <dbReference type="Google" id="ProtNLM"/>
    </source>
</evidence>
<evidence type="ECO:0000256" key="4">
    <source>
        <dbReference type="ARBA" id="ARBA00022989"/>
    </source>
</evidence>
<dbReference type="GO" id="GO:0035435">
    <property type="term" value="P:phosphate ion transmembrane transport"/>
    <property type="evidence" value="ECO:0007669"/>
    <property type="project" value="TreeGrafter"/>
</dbReference>
<evidence type="ECO:0000256" key="3">
    <source>
        <dbReference type="ARBA" id="ARBA00022692"/>
    </source>
</evidence>
<feature type="transmembrane region" description="Helical" evidence="6">
    <location>
        <begin position="202"/>
        <end position="224"/>
    </location>
</feature>
<dbReference type="PANTHER" id="PTHR11101">
    <property type="entry name" value="PHOSPHATE TRANSPORTER"/>
    <property type="match status" value="1"/>
</dbReference>
<feature type="transmembrane region" description="Helical" evidence="6">
    <location>
        <begin position="40"/>
        <end position="60"/>
    </location>
</feature>
<dbReference type="EMBL" id="MPDK01000024">
    <property type="protein sequence ID" value="PWI56862.1"/>
    <property type="molecule type" value="Genomic_DNA"/>
</dbReference>
<organism evidence="7 8">
    <name type="scientific">Sulfoacidibacillus thermotolerans</name>
    <name type="common">Acidibacillus sulfuroxidans</name>
    <dbReference type="NCBI Taxonomy" id="1765684"/>
    <lineage>
        <taxon>Bacteria</taxon>
        <taxon>Bacillati</taxon>
        <taxon>Bacillota</taxon>
        <taxon>Bacilli</taxon>
        <taxon>Bacillales</taxon>
        <taxon>Alicyclobacillaceae</taxon>
        <taxon>Sulfoacidibacillus</taxon>
    </lineage>
</organism>
<evidence type="ECO:0000256" key="2">
    <source>
        <dbReference type="ARBA" id="ARBA00022448"/>
    </source>
</evidence>
<feature type="transmembrane region" description="Helical" evidence="6">
    <location>
        <begin position="297"/>
        <end position="317"/>
    </location>
</feature>
<keyword evidence="4 6" id="KW-1133">Transmembrane helix</keyword>
<evidence type="ECO:0000313" key="8">
    <source>
        <dbReference type="Proteomes" id="UP000245380"/>
    </source>
</evidence>
<evidence type="ECO:0000256" key="6">
    <source>
        <dbReference type="SAM" id="Phobius"/>
    </source>
</evidence>
<comment type="subcellular location">
    <subcellularLocation>
        <location evidence="1">Membrane</location>
        <topology evidence="1">Multi-pass membrane protein</topology>
    </subcellularLocation>
</comment>
<keyword evidence="8" id="KW-1185">Reference proteome</keyword>
<keyword evidence="3 6" id="KW-0812">Transmembrane</keyword>
<dbReference type="Pfam" id="PF01384">
    <property type="entry name" value="PHO4"/>
    <property type="match status" value="1"/>
</dbReference>
<sequence length="321" mass="34787">MWFAFFLIAIFQGLSGWNDGGNLLGLFEHAGTKTRKSLTLLVIGIAVGPFILGSHVAKTVGQEIILLHHGDIHVLNEALLATLATLVLTWLVRLPTSTSLALIGGLIGATIESIGIRAIHWHGFWMTIFSVLLSVVFGFLAGAISYRIERHYRHRVTRPLDPLWRRLSYILSFIQGVAYGANDAEKAIGLAALLLLLAHQTGHFTITPLLVGGSTAIWLVGCLLGGQRIARTIGEAFYKLKPKHVVAIQSSAALVVITAATLGGPVSTTQTSDSALFGVGRDLHHQRLEIKKVVRLFIAWGLTLPVAVIFGLFAAWITHLH</sequence>
<dbReference type="Proteomes" id="UP000245380">
    <property type="component" value="Unassembled WGS sequence"/>
</dbReference>